<evidence type="ECO:0000313" key="1">
    <source>
        <dbReference type="EMBL" id="CAK5107170.1"/>
    </source>
</evidence>
<comment type="caution">
    <text evidence="1">The sequence shown here is derived from an EMBL/GenBank/DDBJ whole genome shotgun (WGS) entry which is preliminary data.</text>
</comment>
<dbReference type="EMBL" id="CAVMJV010000123">
    <property type="protein sequence ID" value="CAK5107170.1"/>
    <property type="molecule type" value="Genomic_DNA"/>
</dbReference>
<evidence type="ECO:0000313" key="2">
    <source>
        <dbReference type="Proteomes" id="UP001497535"/>
    </source>
</evidence>
<sequence length="95" mass="11769">MSNLWEEKKRKMFIKLGIFFVIIVYFGCGFSYVFELPLDYKIRKSYYYLIGRHRYFLWLGYDIILKFMNLSGLRYVIMYCTKFLTLFIRMSRYKG</sequence>
<keyword evidence="2" id="KW-1185">Reference proteome</keyword>
<organism evidence="1 2">
    <name type="scientific">Meloidogyne enterolobii</name>
    <name type="common">Root-knot nematode worm</name>
    <name type="synonym">Meloidogyne mayaguensis</name>
    <dbReference type="NCBI Taxonomy" id="390850"/>
    <lineage>
        <taxon>Eukaryota</taxon>
        <taxon>Metazoa</taxon>
        <taxon>Ecdysozoa</taxon>
        <taxon>Nematoda</taxon>
        <taxon>Chromadorea</taxon>
        <taxon>Rhabditida</taxon>
        <taxon>Tylenchina</taxon>
        <taxon>Tylenchomorpha</taxon>
        <taxon>Tylenchoidea</taxon>
        <taxon>Meloidogynidae</taxon>
        <taxon>Meloidogyninae</taxon>
        <taxon>Meloidogyne</taxon>
    </lineage>
</organism>
<dbReference type="Proteomes" id="UP001497535">
    <property type="component" value="Unassembled WGS sequence"/>
</dbReference>
<proteinExistence type="predicted"/>
<reference evidence="1" key="1">
    <citation type="submission" date="2023-11" db="EMBL/GenBank/DDBJ databases">
        <authorList>
            <person name="Poullet M."/>
        </authorList>
    </citation>
    <scope>NUCLEOTIDE SEQUENCE</scope>
    <source>
        <strain evidence="1">E1834</strain>
    </source>
</reference>
<name>A0ACB1AVI8_MELEN</name>
<protein>
    <submittedName>
        <fullName evidence="1">Uncharacterized protein</fullName>
    </submittedName>
</protein>
<gene>
    <name evidence="1" type="ORF">MENTE1834_LOCUS43633</name>
</gene>
<accession>A0ACB1AVI8</accession>